<dbReference type="STRING" id="1664694.A0A0N0NR68"/>
<dbReference type="GeneID" id="28741025"/>
<proteinExistence type="predicted"/>
<dbReference type="AlphaFoldDB" id="A0A0N0NR68"/>
<name>A0A0N0NR68_9EURO</name>
<comment type="caution">
    <text evidence="2">The sequence shown here is derived from an EMBL/GenBank/DDBJ whole genome shotgun (WGS) entry which is preliminary data.</text>
</comment>
<accession>A0A0N0NR68</accession>
<protein>
    <submittedName>
        <fullName evidence="2">Uncharacterized protein</fullName>
    </submittedName>
</protein>
<dbReference type="OrthoDB" id="5385910at2759"/>
<dbReference type="EMBL" id="LFJN01000003">
    <property type="protein sequence ID" value="KPI44738.1"/>
    <property type="molecule type" value="Genomic_DNA"/>
</dbReference>
<feature type="compositionally biased region" description="Low complexity" evidence="1">
    <location>
        <begin position="99"/>
        <end position="133"/>
    </location>
</feature>
<feature type="region of interest" description="Disordered" evidence="1">
    <location>
        <begin position="45"/>
        <end position="137"/>
    </location>
</feature>
<dbReference type="VEuPathDB" id="FungiDB:AB675_8679"/>
<sequence length="322" mass="34297">MAVPLYTASPINTNVPLSAFPSSPSTFAMRYTPAEALDEVLATSVPLPPSKPVTPSPEAMQNTQRANTLAHTSNAFPTSPTPMKAQPSQATNFTTPAYSTHSHNSSGTSSPQPPSLTRLSIPSTPSSSPKLPTAIPYTGASAMGSPVSRVSSTYSPPHLPHHARNISSISAISGFSSPYLSTPIAHAVPTTPGNNPPGYVQNTRDSFEDRPLADVEEQTYSLPRSPLRQSYSALHNSGVHSPFYAPPSSNDVFGHRHRKSYAGGPGILNGEIFFQNLDGVNHEGTDGGDENVWEVAGKWAKMGWRKLGEAEEGVWRVVSGER</sequence>
<dbReference type="RefSeq" id="XP_018004701.1">
    <property type="nucleotide sequence ID" value="XM_018149145.1"/>
</dbReference>
<keyword evidence="3" id="KW-1185">Reference proteome</keyword>
<evidence type="ECO:0000313" key="3">
    <source>
        <dbReference type="Proteomes" id="UP000038010"/>
    </source>
</evidence>
<feature type="compositionally biased region" description="Polar residues" evidence="1">
    <location>
        <begin position="86"/>
        <end position="98"/>
    </location>
</feature>
<reference evidence="2 3" key="1">
    <citation type="submission" date="2015-06" db="EMBL/GenBank/DDBJ databases">
        <title>Draft genome of the ant-associated black yeast Phialophora attae CBS 131958.</title>
        <authorList>
            <person name="Moreno L.F."/>
            <person name="Stielow B.J."/>
            <person name="de Hoog S."/>
            <person name="Vicente V.A."/>
            <person name="Weiss V.A."/>
            <person name="de Vries M."/>
            <person name="Cruz L.M."/>
            <person name="Souza E.M."/>
        </authorList>
    </citation>
    <scope>NUCLEOTIDE SEQUENCE [LARGE SCALE GENOMIC DNA]</scope>
    <source>
        <strain evidence="2 3">CBS 131958</strain>
    </source>
</reference>
<evidence type="ECO:0000256" key="1">
    <source>
        <dbReference type="SAM" id="MobiDB-lite"/>
    </source>
</evidence>
<organism evidence="2 3">
    <name type="scientific">Cyphellophora attinorum</name>
    <dbReference type="NCBI Taxonomy" id="1664694"/>
    <lineage>
        <taxon>Eukaryota</taxon>
        <taxon>Fungi</taxon>
        <taxon>Dikarya</taxon>
        <taxon>Ascomycota</taxon>
        <taxon>Pezizomycotina</taxon>
        <taxon>Eurotiomycetes</taxon>
        <taxon>Chaetothyriomycetidae</taxon>
        <taxon>Chaetothyriales</taxon>
        <taxon>Cyphellophoraceae</taxon>
        <taxon>Cyphellophora</taxon>
    </lineage>
</organism>
<feature type="compositionally biased region" description="Pro residues" evidence="1">
    <location>
        <begin position="46"/>
        <end position="55"/>
    </location>
</feature>
<feature type="compositionally biased region" description="Polar residues" evidence="1">
    <location>
        <begin position="59"/>
        <end position="78"/>
    </location>
</feature>
<evidence type="ECO:0000313" key="2">
    <source>
        <dbReference type="EMBL" id="KPI44738.1"/>
    </source>
</evidence>
<gene>
    <name evidence="2" type="ORF">AB675_8679</name>
</gene>
<dbReference type="Proteomes" id="UP000038010">
    <property type="component" value="Unassembled WGS sequence"/>
</dbReference>